<evidence type="ECO:0000313" key="19">
    <source>
        <dbReference type="Proteomes" id="UP000245761"/>
    </source>
</evidence>
<evidence type="ECO:0000256" key="7">
    <source>
        <dbReference type="SAM" id="Phobius"/>
    </source>
</evidence>
<dbReference type="PANTHER" id="PTHR45138">
    <property type="entry name" value="REGULATORY COMPONENTS OF SENSORY TRANSDUCTION SYSTEM"/>
    <property type="match status" value="1"/>
</dbReference>
<dbReference type="InterPro" id="IPR007894">
    <property type="entry name" value="MASE2"/>
</dbReference>
<dbReference type="AlphaFoldDB" id="A0A023KY68"/>
<dbReference type="PANTHER" id="PTHR45138:SF24">
    <property type="entry name" value="DIGUANYLATE CYCLASE DGCC-RELATED"/>
    <property type="match status" value="1"/>
</dbReference>
<comment type="catalytic activity">
    <reaction evidence="6">
        <text>2 GTP = 3',3'-c-di-GMP + 2 diphosphate</text>
        <dbReference type="Rhea" id="RHEA:24898"/>
        <dbReference type="ChEBI" id="CHEBI:33019"/>
        <dbReference type="ChEBI" id="CHEBI:37565"/>
        <dbReference type="ChEBI" id="CHEBI:58805"/>
        <dbReference type="EC" id="2.7.7.65"/>
    </reaction>
</comment>
<feature type="domain" description="GGDEF" evidence="8">
    <location>
        <begin position="240"/>
        <end position="371"/>
    </location>
</feature>
<gene>
    <name evidence="9" type="primary">adrA</name>
    <name evidence="9" type="synonym">dgcC</name>
    <name evidence="16" type="ORF">AWP47_01690</name>
    <name evidence="14" type="ORF">D9D43_14860</name>
    <name evidence="17" type="ORF">DD762_07715</name>
    <name evidence="9" type="ORF">F7N46_09070</name>
    <name evidence="15" type="ORF">F9B07_11205</name>
    <name evidence="10" type="ORF">HEP34_002132</name>
    <name evidence="11" type="ORF">HL563_20990</name>
    <name evidence="12" type="ORF">HLZ50_17685</name>
    <name evidence="13" type="ORF">Q2V64_01005</name>
</gene>
<evidence type="ECO:0000313" key="16">
    <source>
        <dbReference type="EMBL" id="OKV16763.1"/>
    </source>
</evidence>
<dbReference type="EMBL" id="DABGYN010000042">
    <property type="protein sequence ID" value="HAJ0836170.1"/>
    <property type="molecule type" value="Genomic_DNA"/>
</dbReference>
<keyword evidence="7" id="KW-0472">Membrane</keyword>
<evidence type="ECO:0000313" key="11">
    <source>
        <dbReference type="EMBL" id="HAJ0836170.1"/>
    </source>
</evidence>
<dbReference type="GO" id="GO:1902201">
    <property type="term" value="P:negative regulation of bacterial-type flagellum-dependent cell motility"/>
    <property type="evidence" value="ECO:0007669"/>
    <property type="project" value="TreeGrafter"/>
</dbReference>
<evidence type="ECO:0000313" key="22">
    <source>
        <dbReference type="Proteomes" id="UP000519182"/>
    </source>
</evidence>
<keyword evidence="4" id="KW-0547">Nucleotide-binding</keyword>
<dbReference type="EMBL" id="JAUKZB010000001">
    <property type="protein sequence ID" value="MDO2728363.1"/>
    <property type="molecule type" value="Genomic_DNA"/>
</dbReference>
<keyword evidence="5" id="KW-0342">GTP-binding</keyword>
<dbReference type="Pfam" id="PF05230">
    <property type="entry name" value="MASE2"/>
    <property type="match status" value="1"/>
</dbReference>
<evidence type="ECO:0000313" key="21">
    <source>
        <dbReference type="Proteomes" id="UP000486847"/>
    </source>
</evidence>
<evidence type="ECO:0000313" key="18">
    <source>
        <dbReference type="Proteomes" id="UP000185794"/>
    </source>
</evidence>
<evidence type="ECO:0000313" key="9">
    <source>
        <dbReference type="EMBL" id="EFE8673278.1"/>
    </source>
</evidence>
<evidence type="ECO:0000256" key="1">
    <source>
        <dbReference type="ARBA" id="ARBA00001946"/>
    </source>
</evidence>
<evidence type="ECO:0000259" key="8">
    <source>
        <dbReference type="PROSITE" id="PS50887"/>
    </source>
</evidence>
<reference evidence="10 22" key="7">
    <citation type="submission" date="2020-04" db="EMBL/GenBank/DDBJ databases">
        <authorList>
            <consortium name="GenomeTrakr network: Whole genome sequencing for foodborne pathogen traceback"/>
        </authorList>
    </citation>
    <scope>NUCLEOTIDE SEQUENCE [LARGE SCALE GENOMIC DNA]</scope>
    <source>
        <strain evidence="10 22">PSU-2464</strain>
    </source>
</reference>
<comment type="cofactor">
    <cofactor evidence="1">
        <name>Mg(2+)</name>
        <dbReference type="ChEBI" id="CHEBI:18420"/>
    </cofactor>
</comment>
<feature type="transmembrane region" description="Helical" evidence="7">
    <location>
        <begin position="67"/>
        <end position="85"/>
    </location>
</feature>
<evidence type="ECO:0000313" key="13">
    <source>
        <dbReference type="EMBL" id="MDO2728363.1"/>
    </source>
</evidence>
<dbReference type="InterPro" id="IPR043128">
    <property type="entry name" value="Rev_trsase/Diguanyl_cyclase"/>
</dbReference>
<dbReference type="PROSITE" id="PS50887">
    <property type="entry name" value="GGDEF"/>
    <property type="match status" value="1"/>
</dbReference>
<reference evidence="15 21" key="6">
    <citation type="submission" date="2019-10" db="EMBL/GenBank/DDBJ databases">
        <title>Comparative genomic analysis of antimicrobial resistant Escherichia coli of diverse origin.</title>
        <authorList>
            <person name="Ghatak S."/>
            <person name="Milton A.P."/>
            <person name="Rhetso K."/>
            <person name="Purkait D."/>
            <person name="Das S."/>
            <person name="Puro K.-U."/>
            <person name="Shakuntala I."/>
            <person name="Sen A."/>
            <person name="Sanjukta R."/>
            <person name="Priya G.B."/>
            <person name="Mawlong M."/>
            <person name="Lyngdoh V."/>
            <person name="Rynghang J."/>
            <person name="Mawphlang B.L."/>
        </authorList>
    </citation>
    <scope>NUCLEOTIDE SEQUENCE [LARGE SCALE GENOMIC DNA]</scope>
    <source>
        <strain evidence="15 21">SE161</strain>
    </source>
</reference>
<dbReference type="Gene3D" id="3.30.70.270">
    <property type="match status" value="1"/>
</dbReference>
<dbReference type="SMART" id="SM00267">
    <property type="entry name" value="GGDEF"/>
    <property type="match status" value="1"/>
</dbReference>
<keyword evidence="7" id="KW-0812">Transmembrane</keyword>
<keyword evidence="9" id="KW-0548">Nucleotidyltransferase</keyword>
<reference evidence="16 18" key="1">
    <citation type="journal article" date="2017" name="Front. Cell. Infect. Microbiol.">
        <title>Chaperone-usher pili loci of human colonization factor-negative enterotoxigenic Escherichia coli.</title>
        <authorList>
            <person name="Del Canto F."/>
            <person name="Vidal R."/>
            <person name="Stine O.C."/>
            <person name="Pop M."/>
        </authorList>
    </citation>
    <scope>NUCLEOTIDE SEQUENCE [LARGE SCALE GENOMIC DNA]</scope>
    <source>
        <strain evidence="16 18">700324</strain>
    </source>
</reference>
<reference evidence="13" key="8">
    <citation type="submission" date="2023-07" db="EMBL/GenBank/DDBJ databases">
        <title>High risk of intestinal colonization with ESBL-producing Escherichia coli among soldiers of military contingents in specific geographic regions.</title>
        <authorList>
            <person name="Literacka E."/>
        </authorList>
    </citation>
    <scope>NUCLEOTIDE SEQUENCE</scope>
    <source>
        <strain evidence="13">33</strain>
    </source>
</reference>
<dbReference type="NCBIfam" id="NF007599">
    <property type="entry name" value="PRK10245.1"/>
    <property type="match status" value="1"/>
</dbReference>
<dbReference type="CDD" id="cd01949">
    <property type="entry name" value="GGDEF"/>
    <property type="match status" value="1"/>
</dbReference>
<dbReference type="GO" id="GO:0005525">
    <property type="term" value="F:GTP binding"/>
    <property type="evidence" value="ECO:0007669"/>
    <property type="project" value="UniProtKB-KW"/>
</dbReference>
<reference evidence="17 19" key="3">
    <citation type="submission" date="2018-04" db="EMBL/GenBank/DDBJ databases">
        <title>Draft Genomic Sequencing Of Potential Extraintestinal Pathogenic Escherichia coli B8S56 Isolated from Retail Chicken Skin.</title>
        <authorList>
            <person name="Xu A."/>
            <person name="Tilman S."/>
            <person name="Wisser-Parker K."/>
            <person name="Scullen O.J."/>
            <person name="Sommers C."/>
        </authorList>
    </citation>
    <scope>NUCLEOTIDE SEQUENCE [LARGE SCALE GENOMIC DNA]</scope>
    <source>
        <strain evidence="17 19">B8S56</strain>
    </source>
</reference>
<dbReference type="Proteomes" id="UP000519182">
    <property type="component" value="Unassembled WGS sequence"/>
</dbReference>
<dbReference type="Proteomes" id="UP000840371">
    <property type="component" value="Unassembled WGS sequence"/>
</dbReference>
<dbReference type="InterPro" id="IPR029787">
    <property type="entry name" value="Nucleotide_cyclase"/>
</dbReference>
<dbReference type="EMBL" id="LRKC01000056">
    <property type="protein sequence ID" value="OKV16763.1"/>
    <property type="molecule type" value="Genomic_DNA"/>
</dbReference>
<feature type="transmembrane region" description="Helical" evidence="7">
    <location>
        <begin position="174"/>
        <end position="193"/>
    </location>
</feature>
<dbReference type="InterPro" id="IPR000160">
    <property type="entry name" value="GGDEF_dom"/>
</dbReference>
<dbReference type="Proteomes" id="UP000272336">
    <property type="component" value="Unassembled WGS sequence"/>
</dbReference>
<reference evidence="9 23" key="5">
    <citation type="submission" date="2019-09" db="EMBL/GenBank/DDBJ databases">
        <authorList>
            <consortium name="NARMS: The National Antimicrobial Resistance Monitoring System"/>
        </authorList>
    </citation>
    <scope>NUCLEOTIDE SEQUENCE [LARGE SCALE GENOMIC DNA]</scope>
    <source>
        <strain evidence="14 20">CVM N17EC0060</strain>
        <strain evidence="9 23">FSIS11923834</strain>
    </source>
</reference>
<feature type="transmembrane region" description="Helical" evidence="7">
    <location>
        <begin position="106"/>
        <end position="130"/>
    </location>
</feature>
<evidence type="ECO:0000256" key="5">
    <source>
        <dbReference type="ARBA" id="ARBA00023134"/>
    </source>
</evidence>
<dbReference type="RefSeq" id="WP_000484041.1">
    <property type="nucleotide sequence ID" value="NZ_AP021935.1"/>
</dbReference>
<dbReference type="Proteomes" id="UP000533482">
    <property type="component" value="Unassembled WGS sequence"/>
</dbReference>
<evidence type="ECO:0000256" key="2">
    <source>
        <dbReference type="ARBA" id="ARBA00004665"/>
    </source>
</evidence>
<feature type="transmembrane region" description="Helical" evidence="7">
    <location>
        <begin position="142"/>
        <end position="167"/>
    </location>
</feature>
<dbReference type="GO" id="GO:0043709">
    <property type="term" value="P:cell adhesion involved in single-species biofilm formation"/>
    <property type="evidence" value="ECO:0007669"/>
    <property type="project" value="TreeGrafter"/>
</dbReference>
<dbReference type="EMBL" id="AATJYL010000016">
    <property type="protein sequence ID" value="EFM1445813.1"/>
    <property type="molecule type" value="Genomic_DNA"/>
</dbReference>
<dbReference type="Proteomes" id="UP001174465">
    <property type="component" value="Unassembled WGS sequence"/>
</dbReference>
<reference evidence="11" key="4">
    <citation type="submission" date="2019-09" db="EMBL/GenBank/DDBJ databases">
        <authorList>
            <consortium name="NCBI Pathogen Detection Project"/>
        </authorList>
    </citation>
    <scope>NUCLEOTIDE SEQUENCE</scope>
    <source>
        <strain evidence="11">EC00618</strain>
        <strain evidence="12">Ecoli[ST-219]</strain>
    </source>
</reference>
<dbReference type="EMBL" id="AASOHJ010000009">
    <property type="protein sequence ID" value="EFE8673278.1"/>
    <property type="molecule type" value="Genomic_DNA"/>
</dbReference>
<dbReference type="EMBL" id="QEMT01000009">
    <property type="protein sequence ID" value="PWH62275.1"/>
    <property type="molecule type" value="Genomic_DNA"/>
</dbReference>
<dbReference type="EC" id="2.7.7.65" evidence="3"/>
<dbReference type="Pfam" id="PF00990">
    <property type="entry name" value="GGDEF"/>
    <property type="match status" value="1"/>
</dbReference>
<dbReference type="SUPFAM" id="SSF55073">
    <property type="entry name" value="Nucleotide cyclase"/>
    <property type="match status" value="1"/>
</dbReference>
<dbReference type="NCBIfam" id="TIGR00254">
    <property type="entry name" value="GGDEF"/>
    <property type="match status" value="1"/>
</dbReference>
<dbReference type="InterPro" id="IPR050469">
    <property type="entry name" value="Diguanylate_Cyclase"/>
</dbReference>
<protein>
    <recommendedName>
        <fullName evidence="3">diguanylate cyclase</fullName>
        <ecNumber evidence="3">2.7.7.65</ecNumber>
    </recommendedName>
</protein>
<dbReference type="Proteomes" id="UP000245761">
    <property type="component" value="Unassembled WGS sequence"/>
</dbReference>
<evidence type="ECO:0000313" key="14">
    <source>
        <dbReference type="EMBL" id="MGE14845.1"/>
    </source>
</evidence>
<keyword evidence="7" id="KW-1133">Transmembrane helix</keyword>
<name>A0A023KY68_ECOLX</name>
<dbReference type="GO" id="GO:0005886">
    <property type="term" value="C:plasma membrane"/>
    <property type="evidence" value="ECO:0007669"/>
    <property type="project" value="TreeGrafter"/>
</dbReference>
<evidence type="ECO:0000313" key="15">
    <source>
        <dbReference type="EMBL" id="MTE89388.1"/>
    </source>
</evidence>
<dbReference type="EMBL" id="WCEW01000010">
    <property type="protein sequence ID" value="MTE89388.1"/>
    <property type="molecule type" value="Genomic_DNA"/>
</dbReference>
<dbReference type="Proteomes" id="UP000486847">
    <property type="component" value="Unassembled WGS sequence"/>
</dbReference>
<organism evidence="9 23">
    <name type="scientific">Escherichia coli</name>
    <dbReference type="NCBI Taxonomy" id="562"/>
    <lineage>
        <taxon>Bacteria</taxon>
        <taxon>Pseudomonadati</taxon>
        <taxon>Pseudomonadota</taxon>
        <taxon>Gammaproteobacteria</taxon>
        <taxon>Enterobacterales</taxon>
        <taxon>Enterobacteriaceae</taxon>
        <taxon>Escherichia</taxon>
    </lineage>
</organism>
<comment type="pathway">
    <text evidence="2">Purine metabolism; 3',5'-cyclic di-GMP biosynthesis.</text>
</comment>
<evidence type="ECO:0000313" key="17">
    <source>
        <dbReference type="EMBL" id="PWH62275.1"/>
    </source>
</evidence>
<feature type="transmembrane region" description="Helical" evidence="7">
    <location>
        <begin position="43"/>
        <end position="61"/>
    </location>
</feature>
<evidence type="ECO:0000256" key="4">
    <source>
        <dbReference type="ARBA" id="ARBA00022741"/>
    </source>
</evidence>
<keyword evidence="9" id="KW-0808">Transferase</keyword>
<accession>A0A023KY68</accession>
<dbReference type="GO" id="GO:0052621">
    <property type="term" value="F:diguanylate cyclase activity"/>
    <property type="evidence" value="ECO:0007669"/>
    <property type="project" value="UniProtKB-EC"/>
</dbReference>
<dbReference type="EMBL" id="DABGKZ010000029">
    <property type="protein sequence ID" value="HAJ5151848.1"/>
    <property type="molecule type" value="Genomic_DNA"/>
</dbReference>
<proteinExistence type="predicted"/>
<evidence type="ECO:0000313" key="23">
    <source>
        <dbReference type="Proteomes" id="UP000533482"/>
    </source>
</evidence>
<evidence type="ECO:0000256" key="6">
    <source>
        <dbReference type="ARBA" id="ARBA00034247"/>
    </source>
</evidence>
<evidence type="ECO:0000313" key="20">
    <source>
        <dbReference type="Proteomes" id="UP000272336"/>
    </source>
</evidence>
<dbReference type="Proteomes" id="UP000185794">
    <property type="component" value="Unassembled WGS sequence"/>
</dbReference>
<evidence type="ECO:0000313" key="10">
    <source>
        <dbReference type="EMBL" id="EFM1445813.1"/>
    </source>
</evidence>
<reference evidence="11" key="2">
    <citation type="journal article" date="2018" name="Genome Biol.">
        <title>SKESA: strategic k-mer extension for scrupulous assemblies.</title>
        <authorList>
            <person name="Souvorov A."/>
            <person name="Agarwala R."/>
            <person name="Lipman D.J."/>
        </authorList>
    </citation>
    <scope>NUCLEOTIDE SEQUENCE [LARGE SCALE GENOMIC DNA]</scope>
    <source>
        <strain evidence="11">EC00618</strain>
        <strain>ecoli[ST-219]</strain>
        <strain evidence="12">Ecoli[ST-219]</strain>
    </source>
</reference>
<sequence>MFPKIMNDENFFKKAAAHGEEPPLTPQNEHQRSGLRFARRVRLPRAVGLAGMFLPIASTLVSHPPPGWWWLVLVGWAFVWPHLAWQIASRAVDPLSREIYNLKTDAVLAGMWVGVMGVNVLPSTAMLMIMCLNLMGAGGPRLFVAGLVLMVVSCLVTLELTGITVSFNSAPLEWWLSLPIIVIYPLLFGWVSYQTATKLAEHKRRLQVMSTRDGMTGVYNRRHWETMLRNEFDNCRRHNRDATLLIIDIDHFKSINDTWGHDVGDEAIVALTRQLQITLRGSDVIGRFGGDEFAVIMSGTPAESAITAMLRVHEGLNTLRLPNTPQVMLRISVGVAPLNPQMSHYREWLKSADLALYKAKKAGRNRTEVAA</sequence>
<dbReference type="EMBL" id="RNLZ01000026">
    <property type="protein sequence ID" value="MGE14845.1"/>
    <property type="molecule type" value="Genomic_DNA"/>
</dbReference>
<evidence type="ECO:0000313" key="12">
    <source>
        <dbReference type="EMBL" id="HAJ5151848.1"/>
    </source>
</evidence>
<dbReference type="FunFam" id="3.30.70.270:FF:000001">
    <property type="entry name" value="Diguanylate cyclase domain protein"/>
    <property type="match status" value="1"/>
</dbReference>
<evidence type="ECO:0000256" key="3">
    <source>
        <dbReference type="ARBA" id="ARBA00012528"/>
    </source>
</evidence>
<comment type="caution">
    <text evidence="9">The sequence shown here is derived from an EMBL/GenBank/DDBJ whole genome shotgun (WGS) entry which is preliminary data.</text>
</comment>